<dbReference type="PANTHER" id="PTHR42354">
    <property type="entry name" value="C2H2-TYPE DOMAIN-CONTAINING PROTEIN"/>
    <property type="match status" value="1"/>
</dbReference>
<reference evidence="2" key="1">
    <citation type="submission" date="2023-04" db="EMBL/GenBank/DDBJ databases">
        <title>Black Yeasts Isolated from many extreme environments.</title>
        <authorList>
            <person name="Coleine C."/>
            <person name="Stajich J.E."/>
            <person name="Selbmann L."/>
        </authorList>
    </citation>
    <scope>NUCLEOTIDE SEQUENCE</scope>
    <source>
        <strain evidence="2">CCFEE 5312</strain>
    </source>
</reference>
<feature type="compositionally biased region" description="Basic and acidic residues" evidence="1">
    <location>
        <begin position="158"/>
        <end position="179"/>
    </location>
</feature>
<comment type="caution">
    <text evidence="2">The sequence shown here is derived from an EMBL/GenBank/DDBJ whole genome shotgun (WGS) entry which is preliminary data.</text>
</comment>
<protein>
    <submittedName>
        <fullName evidence="2">Uncharacterized protein</fullName>
    </submittedName>
</protein>
<evidence type="ECO:0000313" key="3">
    <source>
        <dbReference type="Proteomes" id="UP001271007"/>
    </source>
</evidence>
<feature type="compositionally biased region" description="Basic and acidic residues" evidence="1">
    <location>
        <begin position="278"/>
        <end position="290"/>
    </location>
</feature>
<evidence type="ECO:0000313" key="2">
    <source>
        <dbReference type="EMBL" id="KAK3054901.1"/>
    </source>
</evidence>
<dbReference type="EMBL" id="JAWDJX010000010">
    <property type="protein sequence ID" value="KAK3054901.1"/>
    <property type="molecule type" value="Genomic_DNA"/>
</dbReference>
<organism evidence="2 3">
    <name type="scientific">Extremus antarcticus</name>
    <dbReference type="NCBI Taxonomy" id="702011"/>
    <lineage>
        <taxon>Eukaryota</taxon>
        <taxon>Fungi</taxon>
        <taxon>Dikarya</taxon>
        <taxon>Ascomycota</taxon>
        <taxon>Pezizomycotina</taxon>
        <taxon>Dothideomycetes</taxon>
        <taxon>Dothideomycetidae</taxon>
        <taxon>Mycosphaerellales</taxon>
        <taxon>Extremaceae</taxon>
        <taxon>Extremus</taxon>
    </lineage>
</organism>
<gene>
    <name evidence="2" type="ORF">LTR09_004059</name>
</gene>
<feature type="compositionally biased region" description="Low complexity" evidence="1">
    <location>
        <begin position="218"/>
        <end position="239"/>
    </location>
</feature>
<dbReference type="PANTHER" id="PTHR42354:SF1">
    <property type="entry name" value="C2H2-TYPE DOMAIN-CONTAINING PROTEIN"/>
    <property type="match status" value="1"/>
</dbReference>
<feature type="region of interest" description="Disordered" evidence="1">
    <location>
        <begin position="257"/>
        <end position="323"/>
    </location>
</feature>
<evidence type="ECO:0000256" key="1">
    <source>
        <dbReference type="SAM" id="MobiDB-lite"/>
    </source>
</evidence>
<accession>A0AAJ0GCY4</accession>
<keyword evidence="3" id="KW-1185">Reference proteome</keyword>
<name>A0AAJ0GCY4_9PEZI</name>
<dbReference type="Proteomes" id="UP001271007">
    <property type="component" value="Unassembled WGS sequence"/>
</dbReference>
<feature type="region of interest" description="Disordered" evidence="1">
    <location>
        <begin position="140"/>
        <end position="240"/>
    </location>
</feature>
<sequence length="398" mass="44594">MAYTNVASCVISIVGSFSNGLDVFKKLREERRRRKRSKKVDIVDEEELRLSKSLRQGPEDIAREYQRSVCAAGQDFEVGDAVAQTCLAEIILRLNTGLVSIITSFLGTDKANVQLDYRSLTDLSERSRVDTCRTLRHLFQRLSQPRRPQAITDNPPRSSDDRTRARQRRSEDPKQDRTRQVKPTKVRGPMIAQVVIENSKEPSQIAMVRPGERRKKSSSGSSSLSKTSSESSSALSTPLLTPPPEYAAFAAAPALPQWTQKAPAPPKPRRKQSAANMEDLRKTPAVDVRRAARSTPRLESTLPPAFEPMPPMPNMAALSSADLLSRRRKPTPTYYSVASDQTKIGEIPLHKWAEPYDFDQMSVLNREAYNKGWPVNQLTSGNDQKKKFGFGRLFGRKG</sequence>
<dbReference type="AlphaFoldDB" id="A0AAJ0GCY4"/>
<proteinExistence type="predicted"/>